<proteinExistence type="predicted"/>
<gene>
    <name evidence="1" type="ORF">Dia5BBH33_05280</name>
</gene>
<protein>
    <submittedName>
        <fullName evidence="1">Uncharacterized protein</fullName>
    </submittedName>
</protein>
<evidence type="ECO:0000313" key="2">
    <source>
        <dbReference type="Proteomes" id="UP000320585"/>
    </source>
</evidence>
<dbReference type="GeneID" id="92715746"/>
<accession>A0A8D5A062</accession>
<dbReference type="EMBL" id="AP019697">
    <property type="protein sequence ID" value="BBK24593.1"/>
    <property type="molecule type" value="Genomic_DNA"/>
</dbReference>
<evidence type="ECO:0000313" key="1">
    <source>
        <dbReference type="EMBL" id="BBK24593.1"/>
    </source>
</evidence>
<keyword evidence="2" id="KW-1185">Reference proteome</keyword>
<dbReference type="AlphaFoldDB" id="A0A8D5A062"/>
<dbReference type="RefSeq" id="WP_143332324.1">
    <property type="nucleotide sequence ID" value="NZ_AP019697.1"/>
</dbReference>
<dbReference type="Proteomes" id="UP000320585">
    <property type="component" value="Chromosome"/>
</dbReference>
<name>A0A8D5A062_9FIRM</name>
<reference evidence="2" key="1">
    <citation type="submission" date="2019-05" db="EMBL/GenBank/DDBJ databases">
        <title>Complete genome sequencing of Dialister sp. strain 5BBH33.</title>
        <authorList>
            <person name="Sakamoto M."/>
            <person name="Murakami T."/>
            <person name="Mori H."/>
        </authorList>
    </citation>
    <scope>NUCLEOTIDE SEQUENCE [LARGE SCALE GENOMIC DNA]</scope>
    <source>
        <strain evidence="2">5BBH33</strain>
    </source>
</reference>
<dbReference type="KEGG" id="dho:Dia5BBH33_05280"/>
<sequence>MNRLHQYVSRLLHLPSDASRSFGKLRLEESIDRMDSSIETVPKAEWIHDGMTDSEIVKAVYYGTFPLHILSLDIDRNMELTFHNEKLWIISFTTIPEHWMIYRPARDYLIHALTKGLGVSPGLSEKHHPFWVNDDVTAEIISEENADGLSKLTLKIASMDISMEVWKEKRIRERQFSKSGL</sequence>
<organism evidence="1 2">
    <name type="scientific">Dialister hominis</name>
    <dbReference type="NCBI Taxonomy" id="2582419"/>
    <lineage>
        <taxon>Bacteria</taxon>
        <taxon>Bacillati</taxon>
        <taxon>Bacillota</taxon>
        <taxon>Negativicutes</taxon>
        <taxon>Veillonellales</taxon>
        <taxon>Veillonellaceae</taxon>
        <taxon>Dialister</taxon>
    </lineage>
</organism>